<dbReference type="InterPro" id="IPR002048">
    <property type="entry name" value="EF_hand_dom"/>
</dbReference>
<dbReference type="KEGG" id="mai:MICA_331"/>
<dbReference type="EMBL" id="CP002382">
    <property type="protein sequence ID" value="AEP08676.1"/>
    <property type="molecule type" value="Genomic_DNA"/>
</dbReference>
<dbReference type="Pfam" id="PF13202">
    <property type="entry name" value="EF-hand_5"/>
    <property type="match status" value="1"/>
</dbReference>
<evidence type="ECO:0000313" key="4">
    <source>
        <dbReference type="Proteomes" id="UP000009286"/>
    </source>
</evidence>
<dbReference type="OrthoDB" id="6706523at2"/>
<dbReference type="InterPro" id="IPR018247">
    <property type="entry name" value="EF_Hand_1_Ca_BS"/>
</dbReference>
<feature type="domain" description="EF-hand" evidence="2">
    <location>
        <begin position="63"/>
        <end position="98"/>
    </location>
</feature>
<keyword evidence="4" id="KW-1185">Reference proteome</keyword>
<dbReference type="AlphaFoldDB" id="G2KR24"/>
<organism evidence="3 4">
    <name type="scientific">Micavibrio aeruginosavorus (strain ARL-13)</name>
    <dbReference type="NCBI Taxonomy" id="856793"/>
    <lineage>
        <taxon>Bacteria</taxon>
        <taxon>Pseudomonadati</taxon>
        <taxon>Bdellovibrionota</taxon>
        <taxon>Bdellovibrionia</taxon>
        <taxon>Bdellovibrionales</taxon>
        <taxon>Pseudobdellovibrionaceae</taxon>
        <taxon>Micavibrio</taxon>
    </lineage>
</organism>
<dbReference type="STRING" id="856793.MICA_331"/>
<feature type="chain" id="PRO_5003432196" description="EF-hand domain-containing protein" evidence="1">
    <location>
        <begin position="30"/>
        <end position="188"/>
    </location>
</feature>
<dbReference type="Proteomes" id="UP000009286">
    <property type="component" value="Chromosome"/>
</dbReference>
<keyword evidence="1" id="KW-0732">Signal</keyword>
<sequence length="188" mass="21476">MKNLMRKILLTGSVLVPGFLALGAIPAGAETVMRDTYVKQIDMPNTTVVNFGAFDTNKDGILSRDEVGERLFISFDGDGNGVIDNVEFDQRNVLTYIPMERGTILYFDYNDDGIIDDMEKLSQQSFIEKSMLDRFAKDSRGLSPRDFIEMGFWQLDTDRSRVIELSEWKRGYEVALRPEVAESYLYNQ</sequence>
<evidence type="ECO:0000259" key="2">
    <source>
        <dbReference type="PROSITE" id="PS50222"/>
    </source>
</evidence>
<dbReference type="SUPFAM" id="SSF47473">
    <property type="entry name" value="EF-hand"/>
    <property type="match status" value="1"/>
</dbReference>
<dbReference type="PROSITE" id="PS00018">
    <property type="entry name" value="EF_HAND_1"/>
    <property type="match status" value="2"/>
</dbReference>
<dbReference type="GO" id="GO:0005509">
    <property type="term" value="F:calcium ion binding"/>
    <property type="evidence" value="ECO:0007669"/>
    <property type="project" value="InterPro"/>
</dbReference>
<evidence type="ECO:0000256" key="1">
    <source>
        <dbReference type="SAM" id="SignalP"/>
    </source>
</evidence>
<dbReference type="RefSeq" id="WP_014101899.1">
    <property type="nucleotide sequence ID" value="NC_016026.1"/>
</dbReference>
<dbReference type="HOGENOM" id="CLU_1439567_0_0_5"/>
<evidence type="ECO:0000313" key="3">
    <source>
        <dbReference type="EMBL" id="AEP08676.1"/>
    </source>
</evidence>
<proteinExistence type="predicted"/>
<dbReference type="PROSITE" id="PS50222">
    <property type="entry name" value="EF_HAND_2"/>
    <property type="match status" value="1"/>
</dbReference>
<protein>
    <recommendedName>
        <fullName evidence="2">EF-hand domain-containing protein</fullName>
    </recommendedName>
</protein>
<reference evidence="3 4" key="1">
    <citation type="journal article" date="2011" name="BMC Genomics">
        <title>Genomic insights into an obligate epibiotic bacterial predator: Micavibrio aeruginosavorus ARL-13.</title>
        <authorList>
            <person name="Wang Z."/>
            <person name="Kadouri D."/>
            <person name="Wu M."/>
        </authorList>
    </citation>
    <scope>NUCLEOTIDE SEQUENCE [LARGE SCALE GENOMIC DNA]</scope>
    <source>
        <strain evidence="3 4">ARL-13</strain>
    </source>
</reference>
<dbReference type="InterPro" id="IPR011992">
    <property type="entry name" value="EF-hand-dom_pair"/>
</dbReference>
<feature type="signal peptide" evidence="1">
    <location>
        <begin position="1"/>
        <end position="29"/>
    </location>
</feature>
<accession>G2KR24</accession>
<name>G2KR24_MICAA</name>
<dbReference type="Gene3D" id="1.10.238.10">
    <property type="entry name" value="EF-hand"/>
    <property type="match status" value="1"/>
</dbReference>
<gene>
    <name evidence="3" type="ordered locus">MICA_331</name>
</gene>